<dbReference type="PANTHER" id="PTHR10291">
    <property type="entry name" value="DEHYDRODOLICHYL DIPHOSPHATE SYNTHASE FAMILY MEMBER"/>
    <property type="match status" value="1"/>
</dbReference>
<dbReference type="Proteomes" id="UP000000674">
    <property type="component" value="Chromosome"/>
</dbReference>
<sequence>MSHPIPGCVAFVISAFDGHGLEKFRDLIEWSASLGIENLLIHVGQHSGDLASPLESMLKDAPADVSIIDADRSKSTGKGGISVTISLGYGGKREVTEAIRSVLMDVAAGLIEPEEIDRNTIERYLRFKQKPDLVIRAGGRRLSDFMIWQAAYSELYFTDVDWASLRRLDFLRAIRDFQRRERRFGR</sequence>
<dbReference type="InterPro" id="IPR036424">
    <property type="entry name" value="UPP_synth-like_sf"/>
</dbReference>
<dbReference type="STRING" id="349307.Mthe_1499"/>
<dbReference type="GO" id="GO:0016094">
    <property type="term" value="P:polyprenol biosynthetic process"/>
    <property type="evidence" value="ECO:0007669"/>
    <property type="project" value="TreeGrafter"/>
</dbReference>
<evidence type="ECO:0000313" key="2">
    <source>
        <dbReference type="EMBL" id="ABK15271.1"/>
    </source>
</evidence>
<accession>A0B997</accession>
<evidence type="ECO:0000256" key="1">
    <source>
        <dbReference type="ARBA" id="ARBA00022679"/>
    </source>
</evidence>
<name>A0B997_METTP</name>
<evidence type="ECO:0000313" key="3">
    <source>
        <dbReference type="Proteomes" id="UP000000674"/>
    </source>
</evidence>
<dbReference type="EMBL" id="CP000477">
    <property type="protein sequence ID" value="ABK15271.1"/>
    <property type="molecule type" value="Genomic_DNA"/>
</dbReference>
<keyword evidence="3" id="KW-1185">Reference proteome</keyword>
<dbReference type="FunFam" id="3.40.1180.10:FF:000016">
    <property type="entry name" value="Undecaprenyl diphosphate synthase"/>
    <property type="match status" value="1"/>
</dbReference>
<dbReference type="HOGENOM" id="CLU_038505_2_1_2"/>
<dbReference type="Pfam" id="PF01255">
    <property type="entry name" value="Prenyltransf"/>
    <property type="match status" value="1"/>
</dbReference>
<gene>
    <name evidence="2" type="ordered locus">Mthe_1499</name>
</gene>
<protein>
    <submittedName>
        <fullName evidence="2">Undecaprenyl diphosphate synthase</fullName>
        <ecNumber evidence="2">2.5.1.31</ecNumber>
    </submittedName>
</protein>
<keyword evidence="1 2" id="KW-0808">Transferase</keyword>
<dbReference type="GO" id="GO:0008834">
    <property type="term" value="F:ditrans,polycis-undecaprenyl-diphosphate synthase [(2E,6E)-farnesyl-diphosphate specific] activity"/>
    <property type="evidence" value="ECO:0007669"/>
    <property type="project" value="UniProtKB-EC"/>
</dbReference>
<proteinExistence type="predicted"/>
<dbReference type="EC" id="2.5.1.31" evidence="2"/>
<dbReference type="AlphaFoldDB" id="A0B997"/>
<dbReference type="InterPro" id="IPR001441">
    <property type="entry name" value="UPP_synth-like"/>
</dbReference>
<dbReference type="SUPFAM" id="SSF64005">
    <property type="entry name" value="Undecaprenyl diphosphate synthase"/>
    <property type="match status" value="1"/>
</dbReference>
<dbReference type="PANTHER" id="PTHR10291:SF28">
    <property type="entry name" value="UNDECAPRENYL DIPHOSPHATE SYNTHASE"/>
    <property type="match status" value="1"/>
</dbReference>
<organism evidence="2 3">
    <name type="scientific">Methanothrix thermoacetophila (strain DSM 6194 / JCM 14653 / NBRC 101360 / PT)</name>
    <name type="common">Methanosaeta thermophila</name>
    <dbReference type="NCBI Taxonomy" id="349307"/>
    <lineage>
        <taxon>Archaea</taxon>
        <taxon>Methanobacteriati</taxon>
        <taxon>Methanobacteriota</taxon>
        <taxon>Stenosarchaea group</taxon>
        <taxon>Methanomicrobia</taxon>
        <taxon>Methanotrichales</taxon>
        <taxon>Methanotrichaceae</taxon>
        <taxon>Methanothrix</taxon>
    </lineage>
</organism>
<reference evidence="2 3" key="1">
    <citation type="submission" date="2006-10" db="EMBL/GenBank/DDBJ databases">
        <title>Complete sequence of Methanosaeta thermophila PT.</title>
        <authorList>
            <consortium name="US DOE Joint Genome Institute"/>
            <person name="Copeland A."/>
            <person name="Lucas S."/>
            <person name="Lapidus A."/>
            <person name="Barry K."/>
            <person name="Detter J.C."/>
            <person name="Glavina del Rio T."/>
            <person name="Hammon N."/>
            <person name="Israni S."/>
            <person name="Pitluck S."/>
            <person name="Chain P."/>
            <person name="Malfatti S."/>
            <person name="Shin M."/>
            <person name="Vergez L."/>
            <person name="Schmutz J."/>
            <person name="Larimer F."/>
            <person name="Land M."/>
            <person name="Hauser L."/>
            <person name="Kyrpides N."/>
            <person name="Kim E."/>
            <person name="Smith K.S."/>
            <person name="Ingram-Smith C."/>
            <person name="Richardson P."/>
        </authorList>
    </citation>
    <scope>NUCLEOTIDE SEQUENCE [LARGE SCALE GENOMIC DNA]</scope>
    <source>
        <strain evidence="3">DSM 6194 / JCM 14653 / NBRC 101360 / PT</strain>
    </source>
</reference>
<dbReference type="Gene3D" id="3.40.1180.10">
    <property type="entry name" value="Decaprenyl diphosphate synthase-like"/>
    <property type="match status" value="1"/>
</dbReference>
<dbReference type="KEGG" id="mtp:Mthe_1499"/>